<feature type="repeat" description="Solcar" evidence="6">
    <location>
        <begin position="183"/>
        <end position="272"/>
    </location>
</feature>
<dbReference type="Pfam" id="PF00153">
    <property type="entry name" value="Mito_carr"/>
    <property type="match status" value="3"/>
</dbReference>
<evidence type="ECO:0000256" key="2">
    <source>
        <dbReference type="ARBA" id="ARBA00022448"/>
    </source>
</evidence>
<dbReference type="GeneID" id="25911645"/>
<name>A0A0L0FIQ0_9EUKA</name>
<evidence type="ECO:0000256" key="1">
    <source>
        <dbReference type="ARBA" id="ARBA00004141"/>
    </source>
</evidence>
<keyword evidence="4" id="KW-0677">Repeat</keyword>
<dbReference type="AlphaFoldDB" id="A0A0L0FIQ0"/>
<dbReference type="GO" id="GO:0016020">
    <property type="term" value="C:membrane"/>
    <property type="evidence" value="ECO:0007669"/>
    <property type="project" value="UniProtKB-SubCell"/>
</dbReference>
<feature type="repeat" description="Solcar" evidence="6">
    <location>
        <begin position="1"/>
        <end position="38"/>
    </location>
</feature>
<dbReference type="InterPro" id="IPR002067">
    <property type="entry name" value="MCP"/>
</dbReference>
<feature type="repeat" description="Solcar" evidence="6">
    <location>
        <begin position="46"/>
        <end position="170"/>
    </location>
</feature>
<evidence type="ECO:0008006" key="10">
    <source>
        <dbReference type="Google" id="ProtNLM"/>
    </source>
</evidence>
<sequence length="275" mass="29977">MYQTDGFAGFFKGNGINILRMIPYTGIQISAYESYKRVFSSDEAELSSPLRLTSGALAGMTAAVLTYPLDIIRTRMTLYSIADTSSVVSGTGLGSGGALVAPTRYNSVYDCGQKIMYESGDYAGRSVTELKRNGQKGSPAMLFRGLTPSMLGVMPYVALNFALYEVLKVSAGTLSGADPHAEMGVGTRLTCAALAGALSQTVTYPLDVIKRRMQVMEMSSSRYHYTGVLDAFKTIKRSESWRGLYRGLLANYIKVVPSITASYFTYEYCKRLLLV</sequence>
<comment type="similarity">
    <text evidence="7">Belongs to the mitochondrial carrier (TC 2.A.29) family.</text>
</comment>
<gene>
    <name evidence="8" type="ORF">SARC_11141</name>
</gene>
<evidence type="ECO:0000256" key="3">
    <source>
        <dbReference type="ARBA" id="ARBA00022692"/>
    </source>
</evidence>
<dbReference type="OrthoDB" id="270584at2759"/>
<dbReference type="InterPro" id="IPR018108">
    <property type="entry name" value="MCP_transmembrane"/>
</dbReference>
<dbReference type="eggNOG" id="KOG0752">
    <property type="taxonomic scope" value="Eukaryota"/>
</dbReference>
<organism evidence="8 9">
    <name type="scientific">Sphaeroforma arctica JP610</name>
    <dbReference type="NCBI Taxonomy" id="667725"/>
    <lineage>
        <taxon>Eukaryota</taxon>
        <taxon>Ichthyosporea</taxon>
        <taxon>Ichthyophonida</taxon>
        <taxon>Sphaeroforma</taxon>
    </lineage>
</organism>
<accession>A0A0L0FIQ0</accession>
<dbReference type="SUPFAM" id="SSF103506">
    <property type="entry name" value="Mitochondrial carrier"/>
    <property type="match status" value="2"/>
</dbReference>
<comment type="subcellular location">
    <subcellularLocation>
        <location evidence="1">Membrane</location>
        <topology evidence="1">Multi-pass membrane protein</topology>
    </subcellularLocation>
</comment>
<evidence type="ECO:0000313" key="9">
    <source>
        <dbReference type="Proteomes" id="UP000054560"/>
    </source>
</evidence>
<evidence type="ECO:0000256" key="6">
    <source>
        <dbReference type="PROSITE-ProRule" id="PRU00282"/>
    </source>
</evidence>
<evidence type="ECO:0000256" key="5">
    <source>
        <dbReference type="ARBA" id="ARBA00023136"/>
    </source>
</evidence>
<dbReference type="Proteomes" id="UP000054560">
    <property type="component" value="Unassembled WGS sequence"/>
</dbReference>
<keyword evidence="3 6" id="KW-0812">Transmembrane</keyword>
<dbReference type="GO" id="GO:0055085">
    <property type="term" value="P:transmembrane transport"/>
    <property type="evidence" value="ECO:0007669"/>
    <property type="project" value="InterPro"/>
</dbReference>
<evidence type="ECO:0000256" key="7">
    <source>
        <dbReference type="RuleBase" id="RU000488"/>
    </source>
</evidence>
<dbReference type="STRING" id="667725.A0A0L0FIQ0"/>
<evidence type="ECO:0000313" key="8">
    <source>
        <dbReference type="EMBL" id="KNC76356.1"/>
    </source>
</evidence>
<dbReference type="Gene3D" id="1.50.40.10">
    <property type="entry name" value="Mitochondrial carrier domain"/>
    <property type="match status" value="1"/>
</dbReference>
<reference evidence="8 9" key="1">
    <citation type="submission" date="2011-02" db="EMBL/GenBank/DDBJ databases">
        <title>The Genome Sequence of Sphaeroforma arctica JP610.</title>
        <authorList>
            <consortium name="The Broad Institute Genome Sequencing Platform"/>
            <person name="Russ C."/>
            <person name="Cuomo C."/>
            <person name="Young S.K."/>
            <person name="Zeng Q."/>
            <person name="Gargeya S."/>
            <person name="Alvarado L."/>
            <person name="Berlin A."/>
            <person name="Chapman S.B."/>
            <person name="Chen Z."/>
            <person name="Freedman E."/>
            <person name="Gellesch M."/>
            <person name="Goldberg J."/>
            <person name="Griggs A."/>
            <person name="Gujja S."/>
            <person name="Heilman E."/>
            <person name="Heiman D."/>
            <person name="Howarth C."/>
            <person name="Mehta T."/>
            <person name="Neiman D."/>
            <person name="Pearson M."/>
            <person name="Roberts A."/>
            <person name="Saif S."/>
            <person name="Shea T."/>
            <person name="Shenoy N."/>
            <person name="Sisk P."/>
            <person name="Stolte C."/>
            <person name="Sykes S."/>
            <person name="White J."/>
            <person name="Yandava C."/>
            <person name="Burger G."/>
            <person name="Gray M.W."/>
            <person name="Holland P.W.H."/>
            <person name="King N."/>
            <person name="Lang F.B.F."/>
            <person name="Roger A.J."/>
            <person name="Ruiz-Trillo I."/>
            <person name="Haas B."/>
            <person name="Nusbaum C."/>
            <person name="Birren B."/>
        </authorList>
    </citation>
    <scope>NUCLEOTIDE SEQUENCE [LARGE SCALE GENOMIC DNA]</scope>
    <source>
        <strain evidence="8 9">JP610</strain>
    </source>
</reference>
<keyword evidence="5 6" id="KW-0472">Membrane</keyword>
<dbReference type="PROSITE" id="PS50920">
    <property type="entry name" value="SOLCAR"/>
    <property type="match status" value="3"/>
</dbReference>
<keyword evidence="2 7" id="KW-0813">Transport</keyword>
<dbReference type="RefSeq" id="XP_014150258.1">
    <property type="nucleotide sequence ID" value="XM_014294783.1"/>
</dbReference>
<dbReference type="EMBL" id="KQ243140">
    <property type="protein sequence ID" value="KNC76356.1"/>
    <property type="molecule type" value="Genomic_DNA"/>
</dbReference>
<dbReference type="PRINTS" id="PR00926">
    <property type="entry name" value="MITOCARRIER"/>
</dbReference>
<dbReference type="InterPro" id="IPR023395">
    <property type="entry name" value="MCP_dom_sf"/>
</dbReference>
<protein>
    <recommendedName>
        <fullName evidence="10">Mitochondrial carrier protein</fullName>
    </recommendedName>
</protein>
<evidence type="ECO:0000256" key="4">
    <source>
        <dbReference type="ARBA" id="ARBA00022737"/>
    </source>
</evidence>
<proteinExistence type="inferred from homology"/>
<dbReference type="PANTHER" id="PTHR24089">
    <property type="entry name" value="SOLUTE CARRIER FAMILY 25"/>
    <property type="match status" value="1"/>
</dbReference>
<keyword evidence="9" id="KW-1185">Reference proteome</keyword>